<name>A0A7J7MZ93_9MAGN</name>
<dbReference type="PANTHER" id="PTHR23500:SF30">
    <property type="entry name" value="SUGAR TRANSPORT PROTEIN 3"/>
    <property type="match status" value="1"/>
</dbReference>
<evidence type="ECO:0000259" key="8">
    <source>
        <dbReference type="PROSITE" id="PS50850"/>
    </source>
</evidence>
<sequence length="120" mass="12999">KLKKKSGKKNSEDTNISNYCKFDNQLLTTFTSSLYISGLIASFVASFVTALFGRKPSILLGSTVFLAGSALGGVMINIYMLIFSRVLLGVGVEFANQVKIKVVFVFQVLSAEKNKSSAEC</sequence>
<keyword evidence="6 7" id="KW-0472">Membrane</keyword>
<feature type="domain" description="Major facilitator superfamily (MFS) profile" evidence="8">
    <location>
        <begin position="1"/>
        <end position="120"/>
    </location>
</feature>
<dbReference type="Gene3D" id="1.20.1250.20">
    <property type="entry name" value="MFS general substrate transporter like domains"/>
    <property type="match status" value="1"/>
</dbReference>
<keyword evidence="4 7" id="KW-0812">Transmembrane</keyword>
<dbReference type="OrthoDB" id="1000253at2759"/>
<dbReference type="InterPro" id="IPR036259">
    <property type="entry name" value="MFS_trans_sf"/>
</dbReference>
<feature type="transmembrane region" description="Helical" evidence="7">
    <location>
        <begin position="34"/>
        <end position="52"/>
    </location>
</feature>
<evidence type="ECO:0000256" key="5">
    <source>
        <dbReference type="ARBA" id="ARBA00022989"/>
    </source>
</evidence>
<dbReference type="InterPro" id="IPR005828">
    <property type="entry name" value="MFS_sugar_transport-like"/>
</dbReference>
<dbReference type="PANTHER" id="PTHR23500">
    <property type="entry name" value="SOLUTE CARRIER FAMILY 2, FACILITATED GLUCOSE TRANSPORTER"/>
    <property type="match status" value="1"/>
</dbReference>
<accession>A0A7J7MZ93</accession>
<dbReference type="AlphaFoldDB" id="A0A7J7MZ93"/>
<dbReference type="EMBL" id="JACGCM010001173">
    <property type="protein sequence ID" value="KAF6160090.1"/>
    <property type="molecule type" value="Genomic_DNA"/>
</dbReference>
<proteinExistence type="inferred from homology"/>
<comment type="caution">
    <text evidence="9">The sequence shown here is derived from an EMBL/GenBank/DDBJ whole genome shotgun (WGS) entry which is preliminary data.</text>
</comment>
<evidence type="ECO:0000256" key="1">
    <source>
        <dbReference type="ARBA" id="ARBA00004141"/>
    </source>
</evidence>
<keyword evidence="5 7" id="KW-1133">Transmembrane helix</keyword>
<dbReference type="InterPro" id="IPR045262">
    <property type="entry name" value="STP/PLT_plant"/>
</dbReference>
<evidence type="ECO:0000256" key="6">
    <source>
        <dbReference type="ARBA" id="ARBA00023136"/>
    </source>
</evidence>
<dbReference type="GO" id="GO:0016020">
    <property type="term" value="C:membrane"/>
    <property type="evidence" value="ECO:0007669"/>
    <property type="project" value="UniProtKB-SubCell"/>
</dbReference>
<evidence type="ECO:0000313" key="10">
    <source>
        <dbReference type="Proteomes" id="UP000541444"/>
    </source>
</evidence>
<organism evidence="9 10">
    <name type="scientific">Kingdonia uniflora</name>
    <dbReference type="NCBI Taxonomy" id="39325"/>
    <lineage>
        <taxon>Eukaryota</taxon>
        <taxon>Viridiplantae</taxon>
        <taxon>Streptophyta</taxon>
        <taxon>Embryophyta</taxon>
        <taxon>Tracheophyta</taxon>
        <taxon>Spermatophyta</taxon>
        <taxon>Magnoliopsida</taxon>
        <taxon>Ranunculales</taxon>
        <taxon>Circaeasteraceae</taxon>
        <taxon>Kingdonia</taxon>
    </lineage>
</organism>
<evidence type="ECO:0000256" key="7">
    <source>
        <dbReference type="SAM" id="Phobius"/>
    </source>
</evidence>
<feature type="transmembrane region" description="Helical" evidence="7">
    <location>
        <begin position="58"/>
        <end position="82"/>
    </location>
</feature>
<keyword evidence="3" id="KW-0813">Transport</keyword>
<dbReference type="Proteomes" id="UP000541444">
    <property type="component" value="Unassembled WGS sequence"/>
</dbReference>
<dbReference type="PROSITE" id="PS50850">
    <property type="entry name" value="MFS"/>
    <property type="match status" value="1"/>
</dbReference>
<evidence type="ECO:0000256" key="4">
    <source>
        <dbReference type="ARBA" id="ARBA00022692"/>
    </source>
</evidence>
<dbReference type="Pfam" id="PF00083">
    <property type="entry name" value="Sugar_tr"/>
    <property type="match status" value="1"/>
</dbReference>
<keyword evidence="10" id="KW-1185">Reference proteome</keyword>
<comment type="similarity">
    <text evidence="2">Belongs to the major facilitator superfamily. Sugar transporter (TC 2.A.1.1) family.</text>
</comment>
<protein>
    <recommendedName>
        <fullName evidence="8">Major facilitator superfamily (MFS) profile domain-containing protein</fullName>
    </recommendedName>
</protein>
<feature type="non-terminal residue" evidence="9">
    <location>
        <position position="1"/>
    </location>
</feature>
<dbReference type="GO" id="GO:0015144">
    <property type="term" value="F:carbohydrate transmembrane transporter activity"/>
    <property type="evidence" value="ECO:0007669"/>
    <property type="project" value="InterPro"/>
</dbReference>
<gene>
    <name evidence="9" type="ORF">GIB67_018870</name>
</gene>
<reference evidence="9 10" key="1">
    <citation type="journal article" date="2020" name="IScience">
        <title>Genome Sequencing of the Endangered Kingdonia uniflora (Circaeasteraceae, Ranunculales) Reveals Potential Mechanisms of Evolutionary Specialization.</title>
        <authorList>
            <person name="Sun Y."/>
            <person name="Deng T."/>
            <person name="Zhang A."/>
            <person name="Moore M.J."/>
            <person name="Landis J.B."/>
            <person name="Lin N."/>
            <person name="Zhang H."/>
            <person name="Zhang X."/>
            <person name="Huang J."/>
            <person name="Zhang X."/>
            <person name="Sun H."/>
            <person name="Wang H."/>
        </authorList>
    </citation>
    <scope>NUCLEOTIDE SEQUENCE [LARGE SCALE GENOMIC DNA]</scope>
    <source>
        <strain evidence="9">TB1705</strain>
        <tissue evidence="9">Leaf</tissue>
    </source>
</reference>
<dbReference type="SUPFAM" id="SSF103473">
    <property type="entry name" value="MFS general substrate transporter"/>
    <property type="match status" value="1"/>
</dbReference>
<evidence type="ECO:0000313" key="9">
    <source>
        <dbReference type="EMBL" id="KAF6160090.1"/>
    </source>
</evidence>
<dbReference type="InterPro" id="IPR020846">
    <property type="entry name" value="MFS_dom"/>
</dbReference>
<comment type="subcellular location">
    <subcellularLocation>
        <location evidence="1">Membrane</location>
        <topology evidence="1">Multi-pass membrane protein</topology>
    </subcellularLocation>
</comment>
<evidence type="ECO:0000256" key="3">
    <source>
        <dbReference type="ARBA" id="ARBA00022448"/>
    </source>
</evidence>
<evidence type="ECO:0000256" key="2">
    <source>
        <dbReference type="ARBA" id="ARBA00010992"/>
    </source>
</evidence>